<reference evidence="1" key="3">
    <citation type="submission" date="2011-03" db="EMBL/GenBank/DDBJ databases">
        <title>Annotation of Magnaporthe poae ATCC 64411.</title>
        <authorList>
            <person name="Ma L.-J."/>
            <person name="Dead R."/>
            <person name="Young S.K."/>
            <person name="Zeng Q."/>
            <person name="Gargeya S."/>
            <person name="Fitzgerald M."/>
            <person name="Haas B."/>
            <person name="Abouelleil A."/>
            <person name="Alvarado L."/>
            <person name="Arachchi H.M."/>
            <person name="Berlin A."/>
            <person name="Brown A."/>
            <person name="Chapman S.B."/>
            <person name="Chen Z."/>
            <person name="Dunbar C."/>
            <person name="Freedman E."/>
            <person name="Gearin G."/>
            <person name="Gellesch M."/>
            <person name="Goldberg J."/>
            <person name="Griggs A."/>
            <person name="Gujja S."/>
            <person name="Heiman D."/>
            <person name="Howarth C."/>
            <person name="Larson L."/>
            <person name="Lui A."/>
            <person name="MacDonald P.J.P."/>
            <person name="Mehta T."/>
            <person name="Montmayeur A."/>
            <person name="Murphy C."/>
            <person name="Neiman D."/>
            <person name="Pearson M."/>
            <person name="Priest M."/>
            <person name="Roberts A."/>
            <person name="Saif S."/>
            <person name="Shea T."/>
            <person name="Shenoy N."/>
            <person name="Sisk P."/>
            <person name="Stolte C."/>
            <person name="Sykes S."/>
            <person name="Yandava C."/>
            <person name="Wortman J."/>
            <person name="Nusbaum C."/>
            <person name="Birren B."/>
        </authorList>
    </citation>
    <scope>NUCLEOTIDE SEQUENCE</scope>
    <source>
        <strain evidence="1">ATCC 64411</strain>
    </source>
</reference>
<dbReference type="eggNOG" id="ENOG502SHY4">
    <property type="taxonomic scope" value="Eukaryota"/>
</dbReference>
<sequence>MPGQDEQQASQPVGFPESCFFQEQRAPALPSPSEVRALNLQSGNRRGTNFRRPSPVKVPALGLLVKYGADVTQTELDTQIWVLFGWAEDGGRGFIYMALVDGKPLQELWLGMTEGSLDNRRLNEIFLRDHPNLAGPFHGPDAVRQFQDGCEIDIPPADVAVAFTDNDLLAPYTLLSPGPEPKVATIIDWA</sequence>
<dbReference type="EMBL" id="ADBL01000908">
    <property type="status" value="NOT_ANNOTATED_CDS"/>
    <property type="molecule type" value="Genomic_DNA"/>
</dbReference>
<evidence type="ECO:0000313" key="3">
    <source>
        <dbReference type="Proteomes" id="UP000011715"/>
    </source>
</evidence>
<dbReference type="Proteomes" id="UP000011715">
    <property type="component" value="Unassembled WGS sequence"/>
</dbReference>
<dbReference type="EnsemblFungi" id="MAPG_03837T0">
    <property type="protein sequence ID" value="MAPG_03837T0"/>
    <property type="gene ID" value="MAPG_03837"/>
</dbReference>
<dbReference type="AlphaFoldDB" id="A0A0C4DV37"/>
<dbReference type="VEuPathDB" id="FungiDB:MAPG_03837"/>
<dbReference type="OMA" id="EACDIHI"/>
<reference evidence="3" key="2">
    <citation type="submission" date="2010-05" db="EMBL/GenBank/DDBJ databases">
        <title>The genome sequence of Magnaporthe poae strain ATCC 64411.</title>
        <authorList>
            <person name="Ma L.-J."/>
            <person name="Dead R."/>
            <person name="Young S."/>
            <person name="Zeng Q."/>
            <person name="Koehrsen M."/>
            <person name="Alvarado L."/>
            <person name="Berlin A."/>
            <person name="Chapman S.B."/>
            <person name="Chen Z."/>
            <person name="Freedman E."/>
            <person name="Gellesch M."/>
            <person name="Goldberg J."/>
            <person name="Griggs A."/>
            <person name="Gujja S."/>
            <person name="Heilman E.R."/>
            <person name="Heiman D."/>
            <person name="Hepburn T."/>
            <person name="Howarth C."/>
            <person name="Jen D."/>
            <person name="Larson L."/>
            <person name="Mehta T."/>
            <person name="Neiman D."/>
            <person name="Pearson M."/>
            <person name="Roberts A."/>
            <person name="Saif S."/>
            <person name="Shea T."/>
            <person name="Shenoy N."/>
            <person name="Sisk P."/>
            <person name="Stolte C."/>
            <person name="Sykes S."/>
            <person name="Walk T."/>
            <person name="White J."/>
            <person name="Yandava C."/>
            <person name="Haas B."/>
            <person name="Nusbaum C."/>
            <person name="Birren B."/>
        </authorList>
    </citation>
    <scope>NUCLEOTIDE SEQUENCE [LARGE SCALE GENOMIC DNA]</scope>
    <source>
        <strain evidence="3">ATCC 64411 / 73-15</strain>
    </source>
</reference>
<dbReference type="EMBL" id="GL876968">
    <property type="protein sequence ID" value="KLU84801.1"/>
    <property type="molecule type" value="Genomic_DNA"/>
</dbReference>
<accession>A0A0C4DV37</accession>
<reference evidence="1" key="1">
    <citation type="submission" date="2010-05" db="EMBL/GenBank/DDBJ databases">
        <title>The Genome Sequence of Magnaporthe poae strain ATCC 64411.</title>
        <authorList>
            <consortium name="The Broad Institute Genome Sequencing Platform"/>
            <consortium name="Broad Institute Genome Sequencing Center for Infectious Disease"/>
            <person name="Ma L.-J."/>
            <person name="Dead R."/>
            <person name="Young S."/>
            <person name="Zeng Q."/>
            <person name="Koehrsen M."/>
            <person name="Alvarado L."/>
            <person name="Berlin A."/>
            <person name="Chapman S.B."/>
            <person name="Chen Z."/>
            <person name="Freedman E."/>
            <person name="Gellesch M."/>
            <person name="Goldberg J."/>
            <person name="Griggs A."/>
            <person name="Gujja S."/>
            <person name="Heilman E.R."/>
            <person name="Heiman D."/>
            <person name="Hepburn T."/>
            <person name="Howarth C."/>
            <person name="Jen D."/>
            <person name="Larson L."/>
            <person name="Mehta T."/>
            <person name="Neiman D."/>
            <person name="Pearson M."/>
            <person name="Roberts A."/>
            <person name="Saif S."/>
            <person name="Shea T."/>
            <person name="Shenoy N."/>
            <person name="Sisk P."/>
            <person name="Stolte C."/>
            <person name="Sykes S."/>
            <person name="Walk T."/>
            <person name="White J."/>
            <person name="Yandava C."/>
            <person name="Haas B."/>
            <person name="Nusbaum C."/>
            <person name="Birren B."/>
        </authorList>
    </citation>
    <scope>NUCLEOTIDE SEQUENCE</scope>
    <source>
        <strain evidence="1">ATCC 64411</strain>
    </source>
</reference>
<evidence type="ECO:0000313" key="1">
    <source>
        <dbReference type="EMBL" id="KLU84801.1"/>
    </source>
</evidence>
<reference evidence="2" key="4">
    <citation type="journal article" date="2015" name="G3 (Bethesda)">
        <title>Genome sequences of three phytopathogenic species of the Magnaporthaceae family of fungi.</title>
        <authorList>
            <person name="Okagaki L.H."/>
            <person name="Nunes C.C."/>
            <person name="Sailsbery J."/>
            <person name="Clay B."/>
            <person name="Brown D."/>
            <person name="John T."/>
            <person name="Oh Y."/>
            <person name="Young N."/>
            <person name="Fitzgerald M."/>
            <person name="Haas B.J."/>
            <person name="Zeng Q."/>
            <person name="Young S."/>
            <person name="Adiconis X."/>
            <person name="Fan L."/>
            <person name="Levin J.Z."/>
            <person name="Mitchell T.K."/>
            <person name="Okubara P.A."/>
            <person name="Farman M.L."/>
            <person name="Kohn L.M."/>
            <person name="Birren B."/>
            <person name="Ma L.-J."/>
            <person name="Dean R.A."/>
        </authorList>
    </citation>
    <scope>NUCLEOTIDE SEQUENCE</scope>
    <source>
        <strain evidence="2">ATCC 64411 / 73-15</strain>
    </source>
</reference>
<dbReference type="OrthoDB" id="5404599at2759"/>
<gene>
    <name evidence="1" type="ORF">MAPG_03837</name>
</gene>
<reference evidence="2" key="5">
    <citation type="submission" date="2015-06" db="UniProtKB">
        <authorList>
            <consortium name="EnsemblFungi"/>
        </authorList>
    </citation>
    <scope>IDENTIFICATION</scope>
    <source>
        <strain evidence="2">ATCC 64411</strain>
    </source>
</reference>
<protein>
    <submittedName>
        <fullName evidence="1 2">Uncharacterized protein</fullName>
    </submittedName>
</protein>
<name>A0A0C4DV37_MAGP6</name>
<proteinExistence type="predicted"/>
<keyword evidence="3" id="KW-1185">Reference proteome</keyword>
<evidence type="ECO:0000313" key="2">
    <source>
        <dbReference type="EnsemblFungi" id="MAPG_03837T0"/>
    </source>
</evidence>
<organism evidence="2 3">
    <name type="scientific">Magnaporthiopsis poae (strain ATCC 64411 / 73-15)</name>
    <name type="common">Kentucky bluegrass fungus</name>
    <name type="synonym">Magnaporthe poae</name>
    <dbReference type="NCBI Taxonomy" id="644358"/>
    <lineage>
        <taxon>Eukaryota</taxon>
        <taxon>Fungi</taxon>
        <taxon>Dikarya</taxon>
        <taxon>Ascomycota</taxon>
        <taxon>Pezizomycotina</taxon>
        <taxon>Sordariomycetes</taxon>
        <taxon>Sordariomycetidae</taxon>
        <taxon>Magnaporthales</taxon>
        <taxon>Magnaporthaceae</taxon>
        <taxon>Magnaporthiopsis</taxon>
    </lineage>
</organism>